<feature type="non-terminal residue" evidence="1">
    <location>
        <position position="80"/>
    </location>
</feature>
<keyword evidence="2" id="KW-1185">Reference proteome</keyword>
<name>A0A5E4CFM2_MARMO</name>
<evidence type="ECO:0000313" key="2">
    <source>
        <dbReference type="Proteomes" id="UP000335636"/>
    </source>
</evidence>
<proteinExistence type="predicted"/>
<dbReference type="Proteomes" id="UP000335636">
    <property type="component" value="Unassembled WGS sequence"/>
</dbReference>
<accession>A0A5E4CFM2</accession>
<protein>
    <submittedName>
        <fullName evidence="1">Uncharacterized protein</fullName>
    </submittedName>
</protein>
<comment type="caution">
    <text evidence="1">The sequence shown here is derived from an EMBL/GenBank/DDBJ whole genome shotgun (WGS) entry which is preliminary data.</text>
</comment>
<evidence type="ECO:0000313" key="1">
    <source>
        <dbReference type="EMBL" id="VTJ80687.1"/>
    </source>
</evidence>
<dbReference type="EMBL" id="CABDUW010001329">
    <property type="protein sequence ID" value="VTJ80687.1"/>
    <property type="molecule type" value="Genomic_DNA"/>
</dbReference>
<reference evidence="1" key="1">
    <citation type="submission" date="2019-04" db="EMBL/GenBank/DDBJ databases">
        <authorList>
            <person name="Alioto T."/>
            <person name="Alioto T."/>
        </authorList>
    </citation>
    <scope>NUCLEOTIDE SEQUENCE [LARGE SCALE GENOMIC DNA]</scope>
</reference>
<dbReference type="AlphaFoldDB" id="A0A5E4CFM2"/>
<feature type="non-terminal residue" evidence="1">
    <location>
        <position position="1"/>
    </location>
</feature>
<organism evidence="1 2">
    <name type="scientific">Marmota monax</name>
    <name type="common">Woodchuck</name>
    <dbReference type="NCBI Taxonomy" id="9995"/>
    <lineage>
        <taxon>Eukaryota</taxon>
        <taxon>Metazoa</taxon>
        <taxon>Chordata</taxon>
        <taxon>Craniata</taxon>
        <taxon>Vertebrata</taxon>
        <taxon>Euteleostomi</taxon>
        <taxon>Mammalia</taxon>
        <taxon>Eutheria</taxon>
        <taxon>Euarchontoglires</taxon>
        <taxon>Glires</taxon>
        <taxon>Rodentia</taxon>
        <taxon>Sciuromorpha</taxon>
        <taxon>Sciuridae</taxon>
        <taxon>Xerinae</taxon>
        <taxon>Marmotini</taxon>
        <taxon>Marmota</taxon>
    </lineage>
</organism>
<sequence>VEEIHECIQEGAARSLHHRFYFRSRKSEIDSWEFLPDANPAEFRREKEKSKARLICHLHFLGLSGSLEISLDFRESVRKE</sequence>
<gene>
    <name evidence="1" type="ORF">MONAX_5E011131</name>
</gene>